<sequence length="274" mass="30660">MKSIFLFFIGVIVFSACCSKTNNEISDPGWNHSETDSVSEVKVVTYNIHYGYPVGKTSPDLKESARVLKSINPDIVFLQEVDIKTDRSGGVDQLAVLASLTGLEYYYFGKGIDYSNGEFGVAILSKYKLENTHATLLPLIPKQNKQDYIEQRVMAEARINIGGQFITVACTHLDLTPYNRIEQVSAIDSRLSTYDYPVILGGDFNSRPSDLVIAKFQDLSYSFTNLSGYSISNFLLDYIVYRPADKFKLVSHEIITSALNVSDHYPVVAVFELK</sequence>
<name>A0A399CWJ6_9BACT</name>
<keyword evidence="3" id="KW-1185">Reference proteome</keyword>
<feature type="domain" description="Endonuclease/exonuclease/phosphatase" evidence="1">
    <location>
        <begin position="44"/>
        <end position="264"/>
    </location>
</feature>
<proteinExistence type="predicted"/>
<evidence type="ECO:0000313" key="2">
    <source>
        <dbReference type="EMBL" id="RIH62781.1"/>
    </source>
</evidence>
<evidence type="ECO:0000259" key="1">
    <source>
        <dbReference type="Pfam" id="PF03372"/>
    </source>
</evidence>
<dbReference type="Gene3D" id="3.60.10.10">
    <property type="entry name" value="Endonuclease/exonuclease/phosphatase"/>
    <property type="match status" value="1"/>
</dbReference>
<evidence type="ECO:0000313" key="3">
    <source>
        <dbReference type="Proteomes" id="UP000266441"/>
    </source>
</evidence>
<reference evidence="2 3" key="1">
    <citation type="journal article" date="2015" name="Int. J. Syst. Evol. Microbiol.">
        <title>Mariniphaga sediminis sp. nov., isolated from coastal sediment.</title>
        <authorList>
            <person name="Wang F.Q."/>
            <person name="Shen Q.Y."/>
            <person name="Chen G.J."/>
            <person name="Du Z.J."/>
        </authorList>
    </citation>
    <scope>NUCLEOTIDE SEQUENCE [LARGE SCALE GENOMIC DNA]</scope>
    <source>
        <strain evidence="2 3">SY21</strain>
    </source>
</reference>
<dbReference type="SUPFAM" id="SSF56219">
    <property type="entry name" value="DNase I-like"/>
    <property type="match status" value="1"/>
</dbReference>
<dbReference type="EMBL" id="QWET01000038">
    <property type="protein sequence ID" value="RIH62781.1"/>
    <property type="molecule type" value="Genomic_DNA"/>
</dbReference>
<dbReference type="InterPro" id="IPR005135">
    <property type="entry name" value="Endo/exonuclease/phosphatase"/>
</dbReference>
<comment type="caution">
    <text evidence="2">The sequence shown here is derived from an EMBL/GenBank/DDBJ whole genome shotgun (WGS) entry which is preliminary data.</text>
</comment>
<dbReference type="AlphaFoldDB" id="A0A399CWJ6"/>
<dbReference type="PROSITE" id="PS51257">
    <property type="entry name" value="PROKAR_LIPOPROTEIN"/>
    <property type="match status" value="1"/>
</dbReference>
<dbReference type="PANTHER" id="PTHR14859">
    <property type="entry name" value="CALCOFLUOR WHITE HYPERSENSITIVE PROTEIN PRECURSOR"/>
    <property type="match status" value="1"/>
</dbReference>
<dbReference type="RefSeq" id="WP_119352286.1">
    <property type="nucleotide sequence ID" value="NZ_QWET01000038.1"/>
</dbReference>
<dbReference type="InterPro" id="IPR051916">
    <property type="entry name" value="GPI-anchor_lipid_remodeler"/>
</dbReference>
<dbReference type="OrthoDB" id="712861at2"/>
<organism evidence="2 3">
    <name type="scientific">Mariniphaga sediminis</name>
    <dbReference type="NCBI Taxonomy" id="1628158"/>
    <lineage>
        <taxon>Bacteria</taxon>
        <taxon>Pseudomonadati</taxon>
        <taxon>Bacteroidota</taxon>
        <taxon>Bacteroidia</taxon>
        <taxon>Marinilabiliales</taxon>
        <taxon>Prolixibacteraceae</taxon>
        <taxon>Mariniphaga</taxon>
    </lineage>
</organism>
<accession>A0A399CWJ6</accession>
<dbReference type="GO" id="GO:0016020">
    <property type="term" value="C:membrane"/>
    <property type="evidence" value="ECO:0007669"/>
    <property type="project" value="GOC"/>
</dbReference>
<dbReference type="Pfam" id="PF03372">
    <property type="entry name" value="Exo_endo_phos"/>
    <property type="match status" value="1"/>
</dbReference>
<protein>
    <recommendedName>
        <fullName evidence="1">Endonuclease/exonuclease/phosphatase domain-containing protein</fullName>
    </recommendedName>
</protein>
<dbReference type="PANTHER" id="PTHR14859:SF15">
    <property type="entry name" value="ENDONUCLEASE_EXONUCLEASE_PHOSPHATASE DOMAIN-CONTAINING PROTEIN"/>
    <property type="match status" value="1"/>
</dbReference>
<dbReference type="InterPro" id="IPR036691">
    <property type="entry name" value="Endo/exonu/phosph_ase_sf"/>
</dbReference>
<dbReference type="Proteomes" id="UP000266441">
    <property type="component" value="Unassembled WGS sequence"/>
</dbReference>
<dbReference type="GO" id="GO:0006506">
    <property type="term" value="P:GPI anchor biosynthetic process"/>
    <property type="evidence" value="ECO:0007669"/>
    <property type="project" value="TreeGrafter"/>
</dbReference>
<gene>
    <name evidence="2" type="ORF">D1164_23150</name>
</gene>
<dbReference type="GO" id="GO:0003824">
    <property type="term" value="F:catalytic activity"/>
    <property type="evidence" value="ECO:0007669"/>
    <property type="project" value="InterPro"/>
</dbReference>